<dbReference type="AlphaFoldDB" id="A0A9W6NI31"/>
<gene>
    <name evidence="1" type="ORF">GCM10017655_44550</name>
</gene>
<proteinExistence type="predicted"/>
<name>A0A9W6NI31_9PSED</name>
<keyword evidence="2" id="KW-1185">Reference proteome</keyword>
<accession>A0A9W6NI31</accession>
<organism evidence="1 2">
    <name type="scientific">Pseudomonas turukhanskensis</name>
    <dbReference type="NCBI Taxonomy" id="1806536"/>
    <lineage>
        <taxon>Bacteria</taxon>
        <taxon>Pseudomonadati</taxon>
        <taxon>Pseudomonadota</taxon>
        <taxon>Gammaproteobacteria</taxon>
        <taxon>Pseudomonadales</taxon>
        <taxon>Pseudomonadaceae</taxon>
        <taxon>Pseudomonas</taxon>
    </lineage>
</organism>
<comment type="caution">
    <text evidence="1">The sequence shown here is derived from an EMBL/GenBank/DDBJ whole genome shotgun (WGS) entry which is preliminary data.</text>
</comment>
<protein>
    <recommendedName>
        <fullName evidence="3">DNA-binding protein</fullName>
    </recommendedName>
</protein>
<evidence type="ECO:0008006" key="3">
    <source>
        <dbReference type="Google" id="ProtNLM"/>
    </source>
</evidence>
<evidence type="ECO:0000313" key="2">
    <source>
        <dbReference type="Proteomes" id="UP001143328"/>
    </source>
</evidence>
<dbReference type="EMBL" id="BSFN01000020">
    <property type="protein sequence ID" value="GLK91391.1"/>
    <property type="molecule type" value="Genomic_DNA"/>
</dbReference>
<reference evidence="1" key="2">
    <citation type="submission" date="2023-01" db="EMBL/GenBank/DDBJ databases">
        <authorList>
            <person name="Sun Q."/>
            <person name="Evtushenko L."/>
        </authorList>
    </citation>
    <scope>NUCLEOTIDE SEQUENCE</scope>
    <source>
        <strain evidence="1">VKM B-2935</strain>
    </source>
</reference>
<sequence>MKNAELGFDFCGVGTFATMLKLPADKVRNWVEIGMVPSVMVGGVRLVDLRRLHADLNRGKKGFTEGDYPVA</sequence>
<evidence type="ECO:0000313" key="1">
    <source>
        <dbReference type="EMBL" id="GLK91391.1"/>
    </source>
</evidence>
<reference evidence="1" key="1">
    <citation type="journal article" date="2014" name="Int. J. Syst. Evol. Microbiol.">
        <title>Complete genome sequence of Corynebacterium casei LMG S-19264T (=DSM 44701T), isolated from a smear-ripened cheese.</title>
        <authorList>
            <consortium name="US DOE Joint Genome Institute (JGI-PGF)"/>
            <person name="Walter F."/>
            <person name="Albersmeier A."/>
            <person name="Kalinowski J."/>
            <person name="Ruckert C."/>
        </authorList>
    </citation>
    <scope>NUCLEOTIDE SEQUENCE</scope>
    <source>
        <strain evidence="1">VKM B-2935</strain>
    </source>
</reference>
<dbReference type="Proteomes" id="UP001143328">
    <property type="component" value="Unassembled WGS sequence"/>
</dbReference>
<dbReference type="RefSeq" id="WP_271197639.1">
    <property type="nucleotide sequence ID" value="NZ_BSFN01000020.1"/>
</dbReference>